<dbReference type="Gene3D" id="3.40.190.10">
    <property type="entry name" value="Periplasmic binding protein-like II"/>
    <property type="match status" value="2"/>
</dbReference>
<dbReference type="InterPro" id="IPR015168">
    <property type="entry name" value="SsuA/THI5"/>
</dbReference>
<organism evidence="2 3">
    <name type="scientific">Rhodoblastus sphagnicola</name>
    <dbReference type="NCBI Taxonomy" id="333368"/>
    <lineage>
        <taxon>Bacteria</taxon>
        <taxon>Pseudomonadati</taxon>
        <taxon>Pseudomonadota</taxon>
        <taxon>Alphaproteobacteria</taxon>
        <taxon>Hyphomicrobiales</taxon>
        <taxon>Rhodoblastaceae</taxon>
        <taxon>Rhodoblastus</taxon>
    </lineage>
</organism>
<dbReference type="AlphaFoldDB" id="A0A2S6N288"/>
<gene>
    <name evidence="2" type="ORF">CCR94_17105</name>
</gene>
<evidence type="ECO:0000313" key="2">
    <source>
        <dbReference type="EMBL" id="PPQ28733.1"/>
    </source>
</evidence>
<name>A0A2S6N288_9HYPH</name>
<dbReference type="PANTHER" id="PTHR30024:SF21">
    <property type="entry name" value="ABC TRANSPORTER SUBSTRATE-BINDING PROTEIN"/>
    <property type="match status" value="1"/>
</dbReference>
<evidence type="ECO:0000313" key="3">
    <source>
        <dbReference type="Proteomes" id="UP000239089"/>
    </source>
</evidence>
<accession>A0A2S6N288</accession>
<dbReference type="PANTHER" id="PTHR30024">
    <property type="entry name" value="ALIPHATIC SULFONATES-BINDING PROTEIN-RELATED"/>
    <property type="match status" value="1"/>
</dbReference>
<feature type="domain" description="SsuA/THI5-like" evidence="1">
    <location>
        <begin position="114"/>
        <end position="313"/>
    </location>
</feature>
<reference evidence="2 3" key="1">
    <citation type="journal article" date="2018" name="Arch. Microbiol.">
        <title>New insights into the metabolic potential of the phototrophic purple bacterium Rhodopila globiformis DSM 161(T) from its draft genome sequence and evidence for a vanadium-dependent nitrogenase.</title>
        <authorList>
            <person name="Imhoff J.F."/>
            <person name="Rahn T."/>
            <person name="Kunzel S."/>
            <person name="Neulinger S.C."/>
        </authorList>
    </citation>
    <scope>NUCLEOTIDE SEQUENCE [LARGE SCALE GENOMIC DNA]</scope>
    <source>
        <strain evidence="2 3">DSM 16996</strain>
    </source>
</reference>
<dbReference type="PROSITE" id="PS51318">
    <property type="entry name" value="TAT"/>
    <property type="match status" value="1"/>
</dbReference>
<comment type="caution">
    <text evidence="2">The sequence shown here is derived from an EMBL/GenBank/DDBJ whole genome shotgun (WGS) entry which is preliminary data.</text>
</comment>
<dbReference type="Pfam" id="PF09084">
    <property type="entry name" value="NMT1"/>
    <property type="match status" value="1"/>
</dbReference>
<sequence length="397" mass="42674">MYRMDVPPHRSVGAVWFAPKRGVSAGGEARKGGCGMGPVSDVANALSVTGPRTALSRRAFGRLAAASALAVPLGTVMRSAHAADDLAAPAILTPRTKITFIWNPAALCNVVVGVAKEQGIFDRHGLDVETIFTGTDTASILEALALNKAQATSTFLLRLLKPLEAGFDVKLTSGVHAGCAYLIASRDAGINSLQDLRGKRIGMSDLNSPMKLLYEIQFKKAGIPTNEIIWRQYPADVFVIAVQKGEIDAFADGEPNAYYAVKRSNGKLFKLASNGEGELGNYTCCVLAINGKLIRDNRPAATALTRAMLEASKLVDQDRQIAVKAAARYSPFQAKPEELDDMIAGYPYDAHRGCPTGEEFRQHVLYFAQGLHETGILRPGTDPVRFTNLITQDVLTS</sequence>
<protein>
    <recommendedName>
        <fullName evidence="1">SsuA/THI5-like domain-containing protein</fullName>
    </recommendedName>
</protein>
<dbReference type="InterPro" id="IPR006311">
    <property type="entry name" value="TAT_signal"/>
</dbReference>
<evidence type="ECO:0000259" key="1">
    <source>
        <dbReference type="Pfam" id="PF09084"/>
    </source>
</evidence>
<proteinExistence type="predicted"/>
<keyword evidence="3" id="KW-1185">Reference proteome</keyword>
<dbReference type="Proteomes" id="UP000239089">
    <property type="component" value="Unassembled WGS sequence"/>
</dbReference>
<dbReference type="EMBL" id="NHSJ01000104">
    <property type="protein sequence ID" value="PPQ28733.1"/>
    <property type="molecule type" value="Genomic_DNA"/>
</dbReference>
<dbReference type="SUPFAM" id="SSF53850">
    <property type="entry name" value="Periplasmic binding protein-like II"/>
    <property type="match status" value="1"/>
</dbReference>